<reference evidence="1" key="3">
    <citation type="submission" date="2025-09" db="UniProtKB">
        <authorList>
            <consortium name="Ensembl"/>
        </authorList>
    </citation>
    <scope>IDENTIFICATION</scope>
</reference>
<proteinExistence type="predicted"/>
<dbReference type="InParanoid" id="A0A671YHV4"/>
<reference evidence="1" key="2">
    <citation type="submission" date="2025-08" db="UniProtKB">
        <authorList>
            <consortium name="Ensembl"/>
        </authorList>
    </citation>
    <scope>IDENTIFICATION</scope>
</reference>
<organism evidence="1 2">
    <name type="scientific">Sparus aurata</name>
    <name type="common">Gilthead sea bream</name>
    <dbReference type="NCBI Taxonomy" id="8175"/>
    <lineage>
        <taxon>Eukaryota</taxon>
        <taxon>Metazoa</taxon>
        <taxon>Chordata</taxon>
        <taxon>Craniata</taxon>
        <taxon>Vertebrata</taxon>
        <taxon>Euteleostomi</taxon>
        <taxon>Actinopterygii</taxon>
        <taxon>Neopterygii</taxon>
        <taxon>Teleostei</taxon>
        <taxon>Neoteleostei</taxon>
        <taxon>Acanthomorphata</taxon>
        <taxon>Eupercaria</taxon>
        <taxon>Spariformes</taxon>
        <taxon>Sparidae</taxon>
        <taxon>Sparus</taxon>
    </lineage>
</organism>
<evidence type="ECO:0000313" key="1">
    <source>
        <dbReference type="Ensembl" id="ENSSAUP00010062109.1"/>
    </source>
</evidence>
<reference evidence="1" key="1">
    <citation type="submission" date="2021-04" db="EMBL/GenBank/DDBJ databases">
        <authorList>
            <consortium name="Wellcome Sanger Institute Data Sharing"/>
        </authorList>
    </citation>
    <scope>NUCLEOTIDE SEQUENCE [LARGE SCALE GENOMIC DNA]</scope>
</reference>
<sequence>MHFHFHAEKYAKPPPFFFFCTCTLSMQGWRTCLLAVLPEPSAPLSPSPCVPRSDMIDPGCNRSGLAYLPSSFHCTNVPLVLACRIFLPRYYICEGKDVSLHAFLPF</sequence>
<dbReference type="Proteomes" id="UP000472265">
    <property type="component" value="Chromosome 23"/>
</dbReference>
<dbReference type="Ensembl" id="ENSSAUT00010065140.1">
    <property type="protein sequence ID" value="ENSSAUP00010062109.1"/>
    <property type="gene ID" value="ENSSAUG00010025107.1"/>
</dbReference>
<dbReference type="AlphaFoldDB" id="A0A671YHV4"/>
<keyword evidence="2" id="KW-1185">Reference proteome</keyword>
<accession>A0A671YHV4</accession>
<name>A0A671YHV4_SPAAU</name>
<evidence type="ECO:0000313" key="2">
    <source>
        <dbReference type="Proteomes" id="UP000472265"/>
    </source>
</evidence>
<protein>
    <submittedName>
        <fullName evidence="1">Uncharacterized protein</fullName>
    </submittedName>
</protein>